<evidence type="ECO:0000313" key="2">
    <source>
        <dbReference type="Proteomes" id="UP000789920"/>
    </source>
</evidence>
<proteinExistence type="predicted"/>
<accession>A0ACA9RXL4</accession>
<name>A0ACA9RXL4_9GLOM</name>
<evidence type="ECO:0000313" key="1">
    <source>
        <dbReference type="EMBL" id="CAG8815230.1"/>
    </source>
</evidence>
<reference evidence="1" key="1">
    <citation type="submission" date="2021-06" db="EMBL/GenBank/DDBJ databases">
        <authorList>
            <person name="Kallberg Y."/>
            <person name="Tangrot J."/>
            <person name="Rosling A."/>
        </authorList>
    </citation>
    <scope>NUCLEOTIDE SEQUENCE</scope>
    <source>
        <strain evidence="1">MA461A</strain>
    </source>
</reference>
<dbReference type="Proteomes" id="UP000789920">
    <property type="component" value="Unassembled WGS sequence"/>
</dbReference>
<keyword evidence="2" id="KW-1185">Reference proteome</keyword>
<sequence length="235" mass="26051">ALRFNLNNTYASAGIDKISQILSSWNVFVNNSKLVLGVEFGGIVEIVSDDSNNIKSDIESQQLNHTLLSSSSCSTNLISLSQWTYGFISNVKQPYFYQQQNSSNYYVIFYEDYQSLNAKLDYIKNNNLAGIAIADITKDSKDLRLTNFILGILPNNPGRNENSTSLSPNIAAIVGGVIGSIIFVSALVAVGIILYRRRHKPRNVVTTVIAMFDYVEKEANNLSFKAGDVIEVLYD</sequence>
<feature type="non-terminal residue" evidence="1">
    <location>
        <position position="1"/>
    </location>
</feature>
<gene>
    <name evidence="1" type="ORF">RPERSI_LOCUS24165</name>
</gene>
<organism evidence="1 2">
    <name type="scientific">Racocetra persica</name>
    <dbReference type="NCBI Taxonomy" id="160502"/>
    <lineage>
        <taxon>Eukaryota</taxon>
        <taxon>Fungi</taxon>
        <taxon>Fungi incertae sedis</taxon>
        <taxon>Mucoromycota</taxon>
        <taxon>Glomeromycotina</taxon>
        <taxon>Glomeromycetes</taxon>
        <taxon>Diversisporales</taxon>
        <taxon>Gigasporaceae</taxon>
        <taxon>Racocetra</taxon>
    </lineage>
</organism>
<dbReference type="EMBL" id="CAJVQC010077061">
    <property type="protein sequence ID" value="CAG8815230.1"/>
    <property type="molecule type" value="Genomic_DNA"/>
</dbReference>
<comment type="caution">
    <text evidence="1">The sequence shown here is derived from an EMBL/GenBank/DDBJ whole genome shotgun (WGS) entry which is preliminary data.</text>
</comment>
<protein>
    <submittedName>
        <fullName evidence="1">33575_t:CDS:1</fullName>
    </submittedName>
</protein>